<organism evidence="6 7">
    <name type="scientific">Paenibacillus albus</name>
    <dbReference type="NCBI Taxonomy" id="2495582"/>
    <lineage>
        <taxon>Bacteria</taxon>
        <taxon>Bacillati</taxon>
        <taxon>Bacillota</taxon>
        <taxon>Bacilli</taxon>
        <taxon>Bacillales</taxon>
        <taxon>Paenibacillaceae</taxon>
        <taxon>Paenibacillus</taxon>
    </lineage>
</organism>
<dbReference type="InterPro" id="IPR000847">
    <property type="entry name" value="LysR_HTH_N"/>
</dbReference>
<dbReference type="Pfam" id="PF00126">
    <property type="entry name" value="HTH_1"/>
    <property type="match status" value="1"/>
</dbReference>
<evidence type="ECO:0000259" key="5">
    <source>
        <dbReference type="PROSITE" id="PS50931"/>
    </source>
</evidence>
<dbReference type="PROSITE" id="PS50931">
    <property type="entry name" value="HTH_LYSR"/>
    <property type="match status" value="1"/>
</dbReference>
<dbReference type="Gene3D" id="3.40.190.10">
    <property type="entry name" value="Periplasmic binding protein-like II"/>
    <property type="match status" value="2"/>
</dbReference>
<dbReference type="SUPFAM" id="SSF53850">
    <property type="entry name" value="Periplasmic binding protein-like II"/>
    <property type="match status" value="1"/>
</dbReference>
<dbReference type="InterPro" id="IPR005119">
    <property type="entry name" value="LysR_subst-bd"/>
</dbReference>
<dbReference type="InterPro" id="IPR050950">
    <property type="entry name" value="HTH-type_LysR_regulators"/>
</dbReference>
<keyword evidence="3" id="KW-0238">DNA-binding</keyword>
<accession>A0A3Q8X568</accession>
<evidence type="ECO:0000256" key="2">
    <source>
        <dbReference type="ARBA" id="ARBA00023015"/>
    </source>
</evidence>
<dbReference type="GO" id="GO:0005829">
    <property type="term" value="C:cytosol"/>
    <property type="evidence" value="ECO:0007669"/>
    <property type="project" value="TreeGrafter"/>
</dbReference>
<dbReference type="InterPro" id="IPR036388">
    <property type="entry name" value="WH-like_DNA-bd_sf"/>
</dbReference>
<dbReference type="RefSeq" id="WP_126016238.1">
    <property type="nucleotide sequence ID" value="NZ_CP034437.1"/>
</dbReference>
<dbReference type="Pfam" id="PF03466">
    <property type="entry name" value="LysR_substrate"/>
    <property type="match status" value="1"/>
</dbReference>
<dbReference type="AlphaFoldDB" id="A0A3Q8X568"/>
<evidence type="ECO:0000256" key="4">
    <source>
        <dbReference type="ARBA" id="ARBA00023163"/>
    </source>
</evidence>
<dbReference type="PANTHER" id="PTHR30419">
    <property type="entry name" value="HTH-TYPE TRANSCRIPTIONAL REGULATOR YBHD"/>
    <property type="match status" value="1"/>
</dbReference>
<proteinExistence type="inferred from homology"/>
<dbReference type="GO" id="GO:0003700">
    <property type="term" value="F:DNA-binding transcription factor activity"/>
    <property type="evidence" value="ECO:0007669"/>
    <property type="project" value="InterPro"/>
</dbReference>
<gene>
    <name evidence="6" type="ORF">EJC50_14850</name>
</gene>
<sequence length="287" mass="32193">MKTESLEAFLRTAELKSLTRASELLHISQPALSKQIRSLEDELATQLLIRSTSGVSLTTSGQILYERSKRIMEEVGALKREIAFNDGTKVQLNIGSWPSIATAYLPSRIARNKQQDNLSEYKIRVSYSYYDLLKNLENGSIDAALFDDRGITHSFCSSPVFTEVFLLYVNRSHPSFGARDEVTFKEIKDEAFVMLPEGCDIRMLVENEFVERGAKLQISFEIELGQSILGFIQSNLGIAILPEIFVSQAGSEVKAIPISDFNSVRQISLLTREDAVNRVLLALFQTN</sequence>
<feature type="domain" description="HTH lysR-type" evidence="5">
    <location>
        <begin position="1"/>
        <end position="58"/>
    </location>
</feature>
<dbReference type="InterPro" id="IPR036390">
    <property type="entry name" value="WH_DNA-bd_sf"/>
</dbReference>
<dbReference type="KEGG" id="palb:EJC50_14850"/>
<evidence type="ECO:0000313" key="7">
    <source>
        <dbReference type="Proteomes" id="UP000272528"/>
    </source>
</evidence>
<keyword evidence="4" id="KW-0804">Transcription</keyword>
<dbReference type="Proteomes" id="UP000272528">
    <property type="component" value="Chromosome"/>
</dbReference>
<dbReference type="CDD" id="cd05466">
    <property type="entry name" value="PBP2_LTTR_substrate"/>
    <property type="match status" value="1"/>
</dbReference>
<protein>
    <submittedName>
        <fullName evidence="6">LysR family transcriptional regulator</fullName>
    </submittedName>
</protein>
<reference evidence="7" key="1">
    <citation type="submission" date="2018-12" db="EMBL/GenBank/DDBJ databases">
        <title>Genome sequence of Peanibacillus sp.</title>
        <authorList>
            <person name="Subramani G."/>
            <person name="Srinivasan S."/>
            <person name="Kim M.K."/>
        </authorList>
    </citation>
    <scope>NUCLEOTIDE SEQUENCE [LARGE SCALE GENOMIC DNA]</scope>
    <source>
        <strain evidence="7">18JY67-1</strain>
    </source>
</reference>
<evidence type="ECO:0000313" key="6">
    <source>
        <dbReference type="EMBL" id="AZN40798.1"/>
    </source>
</evidence>
<evidence type="ECO:0000256" key="3">
    <source>
        <dbReference type="ARBA" id="ARBA00023125"/>
    </source>
</evidence>
<keyword evidence="2" id="KW-0805">Transcription regulation</keyword>
<dbReference type="GO" id="GO:0003677">
    <property type="term" value="F:DNA binding"/>
    <property type="evidence" value="ECO:0007669"/>
    <property type="project" value="UniProtKB-KW"/>
</dbReference>
<dbReference type="PRINTS" id="PR00039">
    <property type="entry name" value="HTHLYSR"/>
</dbReference>
<keyword evidence="7" id="KW-1185">Reference proteome</keyword>
<dbReference type="OrthoDB" id="9803735at2"/>
<dbReference type="SUPFAM" id="SSF46785">
    <property type="entry name" value="Winged helix' DNA-binding domain"/>
    <property type="match status" value="1"/>
</dbReference>
<dbReference type="FunFam" id="1.10.10.10:FF:000001">
    <property type="entry name" value="LysR family transcriptional regulator"/>
    <property type="match status" value="1"/>
</dbReference>
<evidence type="ECO:0000256" key="1">
    <source>
        <dbReference type="ARBA" id="ARBA00009437"/>
    </source>
</evidence>
<dbReference type="EMBL" id="CP034437">
    <property type="protein sequence ID" value="AZN40798.1"/>
    <property type="molecule type" value="Genomic_DNA"/>
</dbReference>
<name>A0A3Q8X568_9BACL</name>
<comment type="similarity">
    <text evidence="1">Belongs to the LysR transcriptional regulatory family.</text>
</comment>
<dbReference type="Gene3D" id="1.10.10.10">
    <property type="entry name" value="Winged helix-like DNA-binding domain superfamily/Winged helix DNA-binding domain"/>
    <property type="match status" value="1"/>
</dbReference>